<comment type="similarity">
    <text evidence="8">Belongs to the tRNA(Ile)-lysidine synthase family.</text>
</comment>
<comment type="catalytic activity">
    <reaction evidence="7 8">
        <text>cytidine(34) in tRNA(Ile2) + L-lysine + ATP = lysidine(34) in tRNA(Ile2) + AMP + diphosphate + H(+)</text>
        <dbReference type="Rhea" id="RHEA:43744"/>
        <dbReference type="Rhea" id="RHEA-COMP:10625"/>
        <dbReference type="Rhea" id="RHEA-COMP:10670"/>
        <dbReference type="ChEBI" id="CHEBI:15378"/>
        <dbReference type="ChEBI" id="CHEBI:30616"/>
        <dbReference type="ChEBI" id="CHEBI:32551"/>
        <dbReference type="ChEBI" id="CHEBI:33019"/>
        <dbReference type="ChEBI" id="CHEBI:82748"/>
        <dbReference type="ChEBI" id="CHEBI:83665"/>
        <dbReference type="ChEBI" id="CHEBI:456215"/>
        <dbReference type="EC" id="6.3.4.19"/>
    </reaction>
</comment>
<dbReference type="InterPro" id="IPR012796">
    <property type="entry name" value="Lysidine-tRNA-synth_C"/>
</dbReference>
<dbReference type="GO" id="GO:0005524">
    <property type="term" value="F:ATP binding"/>
    <property type="evidence" value="ECO:0007669"/>
    <property type="project" value="UniProtKB-UniRule"/>
</dbReference>
<dbReference type="Pfam" id="PF11734">
    <property type="entry name" value="TilS_C"/>
    <property type="match status" value="1"/>
</dbReference>
<evidence type="ECO:0000313" key="11">
    <source>
        <dbReference type="Proteomes" id="UP000515847"/>
    </source>
</evidence>
<organism evidence="10 11">
    <name type="scientific">Thermanaerosceptrum fracticalcis</name>
    <dbReference type="NCBI Taxonomy" id="1712410"/>
    <lineage>
        <taxon>Bacteria</taxon>
        <taxon>Bacillati</taxon>
        <taxon>Bacillota</taxon>
        <taxon>Clostridia</taxon>
        <taxon>Eubacteriales</taxon>
        <taxon>Peptococcaceae</taxon>
        <taxon>Thermanaerosceptrum</taxon>
    </lineage>
</organism>
<protein>
    <recommendedName>
        <fullName evidence="8">tRNA(Ile)-lysidine synthase</fullName>
        <ecNumber evidence="8">6.3.4.19</ecNumber>
    </recommendedName>
    <alternativeName>
        <fullName evidence="8">tRNA(Ile)-2-lysyl-cytidine synthase</fullName>
    </alternativeName>
    <alternativeName>
        <fullName evidence="8">tRNA(Ile)-lysidine synthetase</fullName>
    </alternativeName>
</protein>
<dbReference type="EMBL" id="CP045798">
    <property type="protein sequence ID" value="QNB47392.1"/>
    <property type="molecule type" value="Genomic_DNA"/>
</dbReference>
<dbReference type="HAMAP" id="MF_01161">
    <property type="entry name" value="tRNA_Ile_lys_synt"/>
    <property type="match status" value="1"/>
</dbReference>
<evidence type="ECO:0000256" key="4">
    <source>
        <dbReference type="ARBA" id="ARBA00022694"/>
    </source>
</evidence>
<dbReference type="CDD" id="cd01992">
    <property type="entry name" value="TilS_N"/>
    <property type="match status" value="1"/>
</dbReference>
<keyword evidence="11" id="KW-1185">Reference proteome</keyword>
<feature type="binding site" evidence="8">
    <location>
        <begin position="33"/>
        <end position="38"/>
    </location>
    <ligand>
        <name>ATP</name>
        <dbReference type="ChEBI" id="CHEBI:30616"/>
    </ligand>
</feature>
<evidence type="ECO:0000256" key="7">
    <source>
        <dbReference type="ARBA" id="ARBA00048539"/>
    </source>
</evidence>
<evidence type="ECO:0000313" key="10">
    <source>
        <dbReference type="EMBL" id="QNB47392.1"/>
    </source>
</evidence>
<dbReference type="EC" id="6.3.4.19" evidence="8"/>
<dbReference type="KEGG" id="tfr:BR63_14500"/>
<dbReference type="OrthoDB" id="9807403at2"/>
<dbReference type="SUPFAM" id="SSF56037">
    <property type="entry name" value="PheT/TilS domain"/>
    <property type="match status" value="1"/>
</dbReference>
<dbReference type="SUPFAM" id="SSF52402">
    <property type="entry name" value="Adenine nucleotide alpha hydrolases-like"/>
    <property type="match status" value="1"/>
</dbReference>
<dbReference type="Gene3D" id="3.40.50.620">
    <property type="entry name" value="HUPs"/>
    <property type="match status" value="1"/>
</dbReference>
<dbReference type="GO" id="GO:0005737">
    <property type="term" value="C:cytoplasm"/>
    <property type="evidence" value="ECO:0007669"/>
    <property type="project" value="UniProtKB-SubCell"/>
</dbReference>
<dbReference type="AlphaFoldDB" id="A0A7G6E5N8"/>
<proteinExistence type="inferred from homology"/>
<dbReference type="NCBIfam" id="TIGR02432">
    <property type="entry name" value="lysidine_TilS_N"/>
    <property type="match status" value="1"/>
</dbReference>
<evidence type="ECO:0000256" key="6">
    <source>
        <dbReference type="ARBA" id="ARBA00022840"/>
    </source>
</evidence>
<evidence type="ECO:0000256" key="2">
    <source>
        <dbReference type="ARBA" id="ARBA00022490"/>
    </source>
</evidence>
<dbReference type="InterPro" id="IPR015262">
    <property type="entry name" value="tRNA_Ile_lys_synt_subst-bd"/>
</dbReference>
<keyword evidence="5 8" id="KW-0547">Nucleotide-binding</keyword>
<evidence type="ECO:0000256" key="8">
    <source>
        <dbReference type="HAMAP-Rule" id="MF_01161"/>
    </source>
</evidence>
<evidence type="ECO:0000256" key="1">
    <source>
        <dbReference type="ARBA" id="ARBA00004496"/>
    </source>
</evidence>
<dbReference type="GO" id="GO:0006400">
    <property type="term" value="P:tRNA modification"/>
    <property type="evidence" value="ECO:0007669"/>
    <property type="project" value="UniProtKB-UniRule"/>
</dbReference>
<dbReference type="Pfam" id="PF01171">
    <property type="entry name" value="ATP_bind_3"/>
    <property type="match status" value="1"/>
</dbReference>
<dbReference type="Pfam" id="PF09179">
    <property type="entry name" value="TilS"/>
    <property type="match status" value="1"/>
</dbReference>
<gene>
    <name evidence="8 10" type="primary">tilS</name>
    <name evidence="10" type="ORF">BR63_14500</name>
</gene>
<dbReference type="InterPro" id="IPR014729">
    <property type="entry name" value="Rossmann-like_a/b/a_fold"/>
</dbReference>
<comment type="subcellular location">
    <subcellularLocation>
        <location evidence="1 8">Cytoplasm</location>
    </subcellularLocation>
</comment>
<sequence length="474" mass="54133">MVMDISQFRVKVKETIEQYNLIQSGDLVVVGVSGGPDSLALLHVLKTLRPELSCELHVAHLDHSFRGKQAEEEARWVKELATHWGLPVTIAKKDVPALAREKGLSPQEAGHLARYEFLSGLLKQLGAQKIALGHQADDQAETVLMHLFTGSGLEGLRGIVPVHGPIIRPLLYVTREEIEEYCRAHALEPRRDPSNEKDIYLRNKIRNRLMPWLLENINPNLITTLNKTAQILWAEEEYLEYVTKKKAKEYLAHEGDYEKLSLRRWEEIPLALQRRLIRHAYSFRGAAQGLYFQHVEDIRELAQRGQVGKLLHLPGKIIVEKTYDFLLFYKEGAKKQQKTLGSYPLKIPGRTHIPETNQYIVAAIEREKPQNPGNTVVYLPWPGQPLTYVARARRPGDRFSPKGLAGSKKLKDYFIEKKIPRGERDQILLVASEKEVLWIPGRAVSNKLNSGESERYLVLQILDAKDMTVKIKRV</sequence>
<comment type="function">
    <text evidence="8">Ligates lysine onto the cytidine present at position 34 of the AUA codon-specific tRNA(Ile) that contains the anticodon CAU, in an ATP-dependent manner. Cytidine is converted to lysidine, thus changing the amino acid specificity of the tRNA from methionine to isoleucine.</text>
</comment>
<dbReference type="Gene3D" id="1.20.59.20">
    <property type="match status" value="1"/>
</dbReference>
<dbReference type="SMART" id="SM00977">
    <property type="entry name" value="TilS_C"/>
    <property type="match status" value="1"/>
</dbReference>
<dbReference type="NCBIfam" id="TIGR02433">
    <property type="entry name" value="lysidine_TilS_C"/>
    <property type="match status" value="1"/>
</dbReference>
<keyword evidence="3 8" id="KW-0436">Ligase</keyword>
<reference evidence="10 11" key="1">
    <citation type="journal article" date="2019" name="Front. Microbiol.">
        <title>Thermoanaerosceptrum fracticalcis gen. nov. sp. nov., a Novel Fumarate-Fermenting Microorganism From a Deep Fractured Carbonate Aquifer of the US Great Basin.</title>
        <authorList>
            <person name="Hamilton-Brehm S.D."/>
            <person name="Stewart L.E."/>
            <person name="Zavarin M."/>
            <person name="Caldwell M."/>
            <person name="Lawson P.A."/>
            <person name="Onstott T.C."/>
            <person name="Grzymski J."/>
            <person name="Neveux I."/>
            <person name="Lollar B.S."/>
            <person name="Russell C.E."/>
            <person name="Moser D.P."/>
        </authorList>
    </citation>
    <scope>NUCLEOTIDE SEQUENCE [LARGE SCALE GENOMIC DNA]</scope>
    <source>
        <strain evidence="10 11">DRI-13</strain>
    </source>
</reference>
<keyword evidence="2 8" id="KW-0963">Cytoplasm</keyword>
<dbReference type="Proteomes" id="UP000515847">
    <property type="component" value="Chromosome"/>
</dbReference>
<dbReference type="GO" id="GO:0032267">
    <property type="term" value="F:tRNA(Ile)-lysidine synthase activity"/>
    <property type="evidence" value="ECO:0007669"/>
    <property type="project" value="UniProtKB-EC"/>
</dbReference>
<name>A0A7G6E5N8_THEFR</name>
<dbReference type="PANTHER" id="PTHR43033:SF1">
    <property type="entry name" value="TRNA(ILE)-LYSIDINE SYNTHASE-RELATED"/>
    <property type="match status" value="1"/>
</dbReference>
<keyword evidence="6 8" id="KW-0067">ATP-binding</keyword>
<comment type="domain">
    <text evidence="8">The N-terminal region contains the highly conserved SGGXDS motif, predicted to be a P-loop motif involved in ATP binding.</text>
</comment>
<dbReference type="InterPro" id="IPR012795">
    <property type="entry name" value="tRNA_Ile_lys_synt_N"/>
</dbReference>
<evidence type="ECO:0000256" key="5">
    <source>
        <dbReference type="ARBA" id="ARBA00022741"/>
    </source>
</evidence>
<evidence type="ECO:0000259" key="9">
    <source>
        <dbReference type="SMART" id="SM00977"/>
    </source>
</evidence>
<dbReference type="InterPro" id="IPR011063">
    <property type="entry name" value="TilS/TtcA_N"/>
</dbReference>
<dbReference type="InterPro" id="IPR012094">
    <property type="entry name" value="tRNA_Ile_lys_synt"/>
</dbReference>
<accession>A0A7G6E5N8</accession>
<dbReference type="PANTHER" id="PTHR43033">
    <property type="entry name" value="TRNA(ILE)-LYSIDINE SYNTHASE-RELATED"/>
    <property type="match status" value="1"/>
</dbReference>
<keyword evidence="4 8" id="KW-0819">tRNA processing</keyword>
<dbReference type="SUPFAM" id="SSF82829">
    <property type="entry name" value="MesJ substrate recognition domain-like"/>
    <property type="match status" value="1"/>
</dbReference>
<feature type="domain" description="Lysidine-tRNA(Ile) synthetase C-terminal" evidence="9">
    <location>
        <begin position="388"/>
        <end position="459"/>
    </location>
</feature>
<evidence type="ECO:0000256" key="3">
    <source>
        <dbReference type="ARBA" id="ARBA00022598"/>
    </source>
</evidence>